<keyword evidence="21" id="KW-0479">Metal-binding</keyword>
<evidence type="ECO:0000256" key="3">
    <source>
        <dbReference type="ARBA" id="ARBA00022536"/>
    </source>
</evidence>
<evidence type="ECO:0000256" key="22">
    <source>
        <dbReference type="PROSITE-ProRule" id="PRU00059"/>
    </source>
</evidence>
<feature type="signal peptide" evidence="25">
    <location>
        <begin position="1"/>
        <end position="21"/>
    </location>
</feature>
<feature type="binding site" evidence="21">
    <location>
        <position position="140"/>
    </location>
    <ligand>
        <name>Ca(2+)</name>
        <dbReference type="ChEBI" id="CHEBI:29108"/>
        <label>2</label>
    </ligand>
</feature>
<evidence type="ECO:0000259" key="27">
    <source>
        <dbReference type="PROSITE" id="PS50240"/>
    </source>
</evidence>
<dbReference type="Proteomes" id="UP000007875">
    <property type="component" value="Unassembled WGS sequence"/>
</dbReference>
<evidence type="ECO:0000256" key="14">
    <source>
        <dbReference type="ARBA" id="ARBA00054080"/>
    </source>
</evidence>
<dbReference type="Ensembl" id="ENSCSAVT00000007003.1">
    <property type="protein sequence ID" value="ENSCSAVP00000006916.1"/>
    <property type="gene ID" value="ENSCSAVG00000004126.1"/>
</dbReference>
<dbReference type="GO" id="GO:0006956">
    <property type="term" value="P:complement activation"/>
    <property type="evidence" value="ECO:0007669"/>
    <property type="project" value="InterPro"/>
</dbReference>
<evidence type="ECO:0000256" key="20">
    <source>
        <dbReference type="PIRSR" id="PIRSR001155-3"/>
    </source>
</evidence>
<feature type="active site" description="Charge relay system" evidence="18">
    <location>
        <position position="524"/>
    </location>
</feature>
<comment type="PTM">
    <text evidence="20">The iron and 2-oxoglutarate dependent 3-hydroxylation of aspartate and asparagine is (R) stereospecific within EGF domains.</text>
</comment>
<feature type="disulfide bond" evidence="19">
    <location>
        <begin position="408"/>
        <end position="447"/>
    </location>
</feature>
<organism evidence="29 30">
    <name type="scientific">Ciona savignyi</name>
    <name type="common">Pacific transparent sea squirt</name>
    <dbReference type="NCBI Taxonomy" id="51511"/>
    <lineage>
        <taxon>Eukaryota</taxon>
        <taxon>Metazoa</taxon>
        <taxon>Chordata</taxon>
        <taxon>Tunicata</taxon>
        <taxon>Ascidiacea</taxon>
        <taxon>Phlebobranchia</taxon>
        <taxon>Cionidae</taxon>
        <taxon>Ciona</taxon>
    </lineage>
</organism>
<dbReference type="InterPro" id="IPR000742">
    <property type="entry name" value="EGF"/>
</dbReference>
<comment type="function">
    <text evidence="14">Cleaves peptide substrates after methionine, leucine, and norleucine. Physiological substrates include EZR, alpha-tubulins and the apoptosis inhibitor BIRC5/Survivin. Promotes caspase activation and subsequent apoptosis of target cells.</text>
</comment>
<dbReference type="PROSITE" id="PS00135">
    <property type="entry name" value="TRYPSIN_SER"/>
    <property type="match status" value="1"/>
</dbReference>
<feature type="disulfide bond" evidence="19 22">
    <location>
        <begin position="194"/>
        <end position="221"/>
    </location>
</feature>
<dbReference type="InterPro" id="IPR035914">
    <property type="entry name" value="Sperma_CUB_dom_sf"/>
</dbReference>
<proteinExistence type="predicted"/>
<feature type="binding site" evidence="21">
    <location>
        <position position="143"/>
    </location>
    <ligand>
        <name>Ca(2+)</name>
        <dbReference type="ChEBI" id="CHEBI:29108"/>
        <label>2</label>
    </ligand>
</feature>
<evidence type="ECO:0000256" key="16">
    <source>
        <dbReference type="ARBA" id="ARBA00078807"/>
    </source>
</evidence>
<keyword evidence="30" id="KW-1185">Reference proteome</keyword>
<feature type="binding site" evidence="21">
    <location>
        <position position="121"/>
    </location>
    <ligand>
        <name>Ca(2+)</name>
        <dbReference type="ChEBI" id="CHEBI:29108"/>
        <label>1</label>
    </ligand>
</feature>
<feature type="binding site" evidence="21">
    <location>
        <position position="82"/>
    </location>
    <ligand>
        <name>Ca(2+)</name>
        <dbReference type="ChEBI" id="CHEBI:29108"/>
        <label>1</label>
    </ligand>
</feature>
<feature type="domain" description="CUB" evidence="26">
    <location>
        <begin position="194"/>
        <end position="307"/>
    </location>
</feature>
<evidence type="ECO:0000256" key="8">
    <source>
        <dbReference type="ARBA" id="ARBA00022801"/>
    </source>
</evidence>
<keyword evidence="12 19" id="KW-1015">Disulfide bond</keyword>
<feature type="disulfide bond" evidence="19">
    <location>
        <begin position="177"/>
        <end position="190"/>
    </location>
</feature>
<evidence type="ECO:0000256" key="23">
    <source>
        <dbReference type="PROSITE-ProRule" id="PRU00302"/>
    </source>
</evidence>
<dbReference type="CDD" id="cd00054">
    <property type="entry name" value="EGF_CA"/>
    <property type="match status" value="1"/>
</dbReference>
<feature type="disulfide bond" evidence="19">
    <location>
        <begin position="251"/>
        <end position="267"/>
    </location>
</feature>
<feature type="binding site" evidence="21">
    <location>
        <position position="168"/>
    </location>
    <ligand>
        <name>Ca(2+)</name>
        <dbReference type="ChEBI" id="CHEBI:29108"/>
        <label>2</label>
    </ligand>
</feature>
<sequence>QVIIMRCAVVLIFSWLGLSSADTLTASFGRLESPNYPLTYPDNVNDSWVITTSRPGYRIRLHFTDFDVEDSYEVEGGACVYDYLQIDNGARYCGTLGRHRHAPNHAIYSRGNSMEIRFVSDYSNEDPIPKGFAAHYRHDDINECEDLLAATNSEDWDEAVYCNHECHNVPGSYYCSCRIGYHLHANQHTCVGDCPNTVLRANTGILTSHDYPQPYSKLSSCTRTIQSQPGRTLEIRFDPQFSIEDHFEYGCVYDWVEVCVFNIYEFCGHSVPHNGTWINLSSKQVDVTFHSDLTLEMTGYKMYYRTNVMKCLTRVVDPLNGRLVSLKTDNFEYSDRINITCNVGYRLVHGDDHIVCGEDGQWTNTLPRCQIKTCPFPHQFFNISHTAQNGMDTSNISLTYGSVIRIQCVTWYVPTSGALNWTCGADETWQRSSRLIQANNIGNLPTCRPVCGIKSNNTFVWENLIRGHISGGTSSRTGEWPWMAFIDLSRNLSLLSLLDLRGLMSTSFCGGSLVGEQHVVTAAHCMGAIIPEDLRVYLGVTNRSNEHNPHQQVTILVNNHPTYLTNNARFGVQNFDHDIAVLRLDRPVTITDYVRPICVPRSQRHKTLPERGYHSQETDRVQYMKRGVVTGWGKDASGNSAIILQKVRVPFVPRPTCVRLFSEQAGELGIAGLSVTNNMICAGYANKNRDSCYGDSGGPLTFRDLVTNQWYLNGIVSFGTNEGCDQTNVLGVYTDVGKYTEFLDNMIA</sequence>
<feature type="active site" description="Charge relay system" evidence="18">
    <location>
        <position position="578"/>
    </location>
</feature>
<feature type="binding site" evidence="21">
    <location>
        <position position="292"/>
    </location>
    <ligand>
        <name>Ca(2+)</name>
        <dbReference type="ChEBI" id="CHEBI:29108"/>
        <label>3</label>
    </ligand>
</feature>
<feature type="disulfide bond" evidence="19">
    <location>
        <begin position="144"/>
        <end position="166"/>
    </location>
</feature>
<feature type="binding site" evidence="21">
    <location>
        <position position="244"/>
    </location>
    <ligand>
        <name>Ca(2+)</name>
        <dbReference type="ChEBI" id="CHEBI:29108"/>
        <label>3</label>
    </ligand>
</feature>
<dbReference type="SMART" id="SM00181">
    <property type="entry name" value="EGF"/>
    <property type="match status" value="1"/>
</dbReference>
<reference evidence="30" key="1">
    <citation type="submission" date="2003-08" db="EMBL/GenBank/DDBJ databases">
        <authorList>
            <person name="Birren B."/>
            <person name="Nusbaum C."/>
            <person name="Abebe A."/>
            <person name="Abouelleil A."/>
            <person name="Adekoya E."/>
            <person name="Ait-zahra M."/>
            <person name="Allen N."/>
            <person name="Allen T."/>
            <person name="An P."/>
            <person name="Anderson M."/>
            <person name="Anderson S."/>
            <person name="Arachchi H."/>
            <person name="Armbruster J."/>
            <person name="Bachantsang P."/>
            <person name="Baldwin J."/>
            <person name="Barry A."/>
            <person name="Bayul T."/>
            <person name="Blitshsteyn B."/>
            <person name="Bloom T."/>
            <person name="Blye J."/>
            <person name="Boguslavskiy L."/>
            <person name="Borowsky M."/>
            <person name="Boukhgalter B."/>
            <person name="Brunache A."/>
            <person name="Butler J."/>
            <person name="Calixte N."/>
            <person name="Calvo S."/>
            <person name="Camarata J."/>
            <person name="Campo K."/>
            <person name="Chang J."/>
            <person name="Cheshatsang Y."/>
            <person name="Citroen M."/>
            <person name="Collymore A."/>
            <person name="Considine T."/>
            <person name="Cook A."/>
            <person name="Cooke P."/>
            <person name="Corum B."/>
            <person name="Cuomo C."/>
            <person name="David R."/>
            <person name="Dawoe T."/>
            <person name="Degray S."/>
            <person name="Dodge S."/>
            <person name="Dooley K."/>
            <person name="Dorje P."/>
            <person name="Dorjee K."/>
            <person name="Dorris L."/>
            <person name="Duffey N."/>
            <person name="Dupes A."/>
            <person name="Elkins T."/>
            <person name="Engels R."/>
            <person name="Erickson J."/>
            <person name="Farina A."/>
            <person name="Faro S."/>
            <person name="Ferreira P."/>
            <person name="Fischer H."/>
            <person name="Fitzgerald M."/>
            <person name="Foley K."/>
            <person name="Gage D."/>
            <person name="Galagan J."/>
            <person name="Gearin G."/>
            <person name="Gnerre S."/>
            <person name="Gnirke A."/>
            <person name="Goyette A."/>
            <person name="Graham J."/>
            <person name="Grandbois E."/>
            <person name="Gyaltsen K."/>
            <person name="Hafez N."/>
            <person name="Hagopian D."/>
            <person name="Hagos B."/>
            <person name="Hall J."/>
            <person name="Hatcher B."/>
            <person name="Heller A."/>
            <person name="Higgins H."/>
            <person name="Honan T."/>
            <person name="Horn A."/>
            <person name="Houde N."/>
            <person name="Hughes L."/>
            <person name="Hulme W."/>
            <person name="Husby E."/>
            <person name="Iliev I."/>
            <person name="Jaffe D."/>
            <person name="Jones C."/>
            <person name="Kamal M."/>
            <person name="Kamat A."/>
            <person name="Kamvysselis M."/>
            <person name="Karlsson E."/>
            <person name="Kells C."/>
            <person name="Kieu A."/>
            <person name="Kisner P."/>
            <person name="Kodira C."/>
            <person name="Kulbokas E."/>
            <person name="Labutti K."/>
            <person name="Lama D."/>
            <person name="Landers T."/>
            <person name="Leger J."/>
            <person name="Levine S."/>
            <person name="Lewis D."/>
            <person name="Lewis T."/>
            <person name="Lindblad-toh K."/>
            <person name="Liu X."/>
            <person name="Lokyitsang T."/>
            <person name="Lokyitsang Y."/>
            <person name="Lucien O."/>
            <person name="Lui A."/>
            <person name="Ma L.J."/>
            <person name="Mabbitt R."/>
            <person name="Macdonald J."/>
            <person name="Maclean C."/>
            <person name="Major J."/>
            <person name="Manning J."/>
            <person name="Marabella R."/>
            <person name="Maru K."/>
            <person name="Matthews C."/>
            <person name="Mauceli E."/>
            <person name="Mccarthy M."/>
            <person name="Mcdonough S."/>
            <person name="Mcghee T."/>
            <person name="Meldrim J."/>
            <person name="Meneus L."/>
            <person name="Mesirov J."/>
            <person name="Mihalev A."/>
            <person name="Mihova T."/>
            <person name="Mikkelsen T."/>
            <person name="Mlenga V."/>
            <person name="Moru K."/>
            <person name="Mozes J."/>
            <person name="Mulrain L."/>
            <person name="Munson G."/>
            <person name="Naylor J."/>
            <person name="Newes C."/>
            <person name="Nguyen C."/>
            <person name="Nguyen N."/>
            <person name="Nguyen T."/>
            <person name="Nicol R."/>
            <person name="Nielsen C."/>
            <person name="Nizzari M."/>
            <person name="Norbu C."/>
            <person name="Norbu N."/>
            <person name="O'donnell P."/>
            <person name="Okoawo O."/>
            <person name="O'leary S."/>
            <person name="Omotosho B."/>
            <person name="O'neill K."/>
            <person name="Osman S."/>
            <person name="Parker S."/>
            <person name="Perrin D."/>
            <person name="Phunkhang P."/>
            <person name="Piqani B."/>
            <person name="Purcell S."/>
            <person name="Rachupka T."/>
            <person name="Ramasamy U."/>
            <person name="Rameau R."/>
            <person name="Ray V."/>
            <person name="Raymond C."/>
            <person name="Retta R."/>
            <person name="Richardson S."/>
            <person name="Rise C."/>
            <person name="Rodriguez J."/>
            <person name="Rogers J."/>
            <person name="Rogov P."/>
            <person name="Rutman M."/>
            <person name="Schupbach R."/>
            <person name="Seaman C."/>
            <person name="Settipalli S."/>
            <person name="Sharpe T."/>
            <person name="Sheridan J."/>
            <person name="Sherpa N."/>
            <person name="Shi J."/>
            <person name="Smirnov S."/>
            <person name="Smith C."/>
            <person name="Sougnez C."/>
            <person name="Spencer B."/>
            <person name="Stalker J."/>
            <person name="Stange-thomann N."/>
            <person name="Stavropoulos S."/>
            <person name="Stetson K."/>
            <person name="Stone C."/>
            <person name="Stone S."/>
            <person name="Stubbs M."/>
            <person name="Talamas J."/>
            <person name="Tchuinga P."/>
            <person name="Tenzing P."/>
            <person name="Tesfaye S."/>
            <person name="Theodore J."/>
            <person name="Thoulutsang Y."/>
            <person name="Topham K."/>
            <person name="Towey S."/>
            <person name="Tsamla T."/>
            <person name="Tsomo N."/>
            <person name="Vallee D."/>
            <person name="Vassiliev H."/>
            <person name="Venkataraman V."/>
            <person name="Vinson J."/>
            <person name="Vo A."/>
            <person name="Wade C."/>
            <person name="Wang S."/>
            <person name="Wangchuk T."/>
            <person name="Wangdi T."/>
            <person name="Whittaker C."/>
            <person name="Wilkinson J."/>
            <person name="Wu Y."/>
            <person name="Wyman D."/>
            <person name="Yadav S."/>
            <person name="Yang S."/>
            <person name="Yang X."/>
            <person name="Yeager S."/>
            <person name="Yee E."/>
            <person name="Young G."/>
            <person name="Zainoun J."/>
            <person name="Zembeck L."/>
            <person name="Zimmer A."/>
            <person name="Zody M."/>
            <person name="Lander E."/>
        </authorList>
    </citation>
    <scope>NUCLEOTIDE SEQUENCE [LARGE SCALE GENOMIC DNA]</scope>
</reference>
<dbReference type="InterPro" id="IPR018114">
    <property type="entry name" value="TRYPSIN_HIS"/>
</dbReference>
<dbReference type="PROSITE" id="PS50923">
    <property type="entry name" value="SUSHI"/>
    <property type="match status" value="2"/>
</dbReference>
<feature type="active site" description="Charge relay system" evidence="18">
    <location>
        <position position="696"/>
    </location>
</feature>
<keyword evidence="4" id="KW-0399">Innate immunity</keyword>
<evidence type="ECO:0000256" key="15">
    <source>
        <dbReference type="ARBA" id="ARBA00067130"/>
    </source>
</evidence>
<dbReference type="SUPFAM" id="SSF50494">
    <property type="entry name" value="Trypsin-like serine proteases"/>
    <property type="match status" value="1"/>
</dbReference>
<dbReference type="InterPro" id="IPR001881">
    <property type="entry name" value="EGF-like_Ca-bd_dom"/>
</dbReference>
<keyword evidence="9 24" id="KW-0720">Serine protease</keyword>
<feature type="domain" description="Sushi" evidence="28">
    <location>
        <begin position="372"/>
        <end position="449"/>
    </location>
</feature>
<dbReference type="InterPro" id="IPR000859">
    <property type="entry name" value="CUB_dom"/>
</dbReference>
<dbReference type="AlphaFoldDB" id="H2YNK9"/>
<keyword evidence="5 23" id="KW-0768">Sushi</keyword>
<evidence type="ECO:0000256" key="6">
    <source>
        <dbReference type="ARBA" id="ARBA00022670"/>
    </source>
</evidence>
<feature type="disulfide bond" evidence="19">
    <location>
        <begin position="311"/>
        <end position="356"/>
    </location>
</feature>
<dbReference type="STRING" id="51511.ENSCSAVP00000006916"/>
<dbReference type="Pfam" id="PF00084">
    <property type="entry name" value="Sushi"/>
    <property type="match status" value="1"/>
</dbReference>
<evidence type="ECO:0000256" key="17">
    <source>
        <dbReference type="ARBA" id="ARBA00079711"/>
    </source>
</evidence>
<dbReference type="CDD" id="cd00190">
    <property type="entry name" value="Tryp_SPc"/>
    <property type="match status" value="1"/>
</dbReference>
<comment type="subcellular location">
    <subcellularLocation>
        <location evidence="1">Secreted</location>
    </subcellularLocation>
</comment>
<evidence type="ECO:0000256" key="12">
    <source>
        <dbReference type="ARBA" id="ARBA00023157"/>
    </source>
</evidence>
<feature type="chain" id="PRO_5003577899" description="Granzyme M" evidence="25">
    <location>
        <begin position="22"/>
        <end position="748"/>
    </location>
</feature>
<dbReference type="PROSITE" id="PS00134">
    <property type="entry name" value="TRYPSIN_HIS"/>
    <property type="match status" value="1"/>
</dbReference>
<feature type="binding site" evidence="21">
    <location>
        <position position="254"/>
    </location>
    <ligand>
        <name>Ca(2+)</name>
        <dbReference type="ChEBI" id="CHEBI:29108"/>
        <label>3</label>
    </ligand>
</feature>
<evidence type="ECO:0000259" key="28">
    <source>
        <dbReference type="PROSITE" id="PS50923"/>
    </source>
</evidence>
<keyword evidence="10" id="KW-0391">Immunity</keyword>
<evidence type="ECO:0000256" key="19">
    <source>
        <dbReference type="PIRSR" id="PIRSR001155-2"/>
    </source>
</evidence>
<dbReference type="InterPro" id="IPR035976">
    <property type="entry name" value="Sushi/SCR/CCP_sf"/>
</dbReference>
<evidence type="ECO:0000256" key="1">
    <source>
        <dbReference type="ARBA" id="ARBA00004613"/>
    </source>
</evidence>
<dbReference type="Gene3D" id="2.10.70.10">
    <property type="entry name" value="Complement Module, domain 1"/>
    <property type="match status" value="2"/>
</dbReference>
<dbReference type="SMART" id="SM00020">
    <property type="entry name" value="Tryp_SPc"/>
    <property type="match status" value="1"/>
</dbReference>
<dbReference type="SUPFAM" id="SSF57196">
    <property type="entry name" value="EGF/Laminin"/>
    <property type="match status" value="1"/>
</dbReference>
<dbReference type="InterPro" id="IPR001314">
    <property type="entry name" value="Peptidase_S1A"/>
</dbReference>
<dbReference type="FunFam" id="2.40.10.10:FF:000146">
    <property type="entry name" value="Serine protease 53"/>
    <property type="match status" value="1"/>
</dbReference>
<name>H2YNK9_CIOSA</name>
<dbReference type="HOGENOM" id="CLU_006842_14_1_1"/>
<dbReference type="InterPro" id="IPR043504">
    <property type="entry name" value="Peptidase_S1_PA_chymotrypsin"/>
</dbReference>
<dbReference type="Gene3D" id="2.60.120.290">
    <property type="entry name" value="Spermadhesin, CUB domain"/>
    <property type="match status" value="2"/>
</dbReference>
<dbReference type="CDD" id="cd00041">
    <property type="entry name" value="CUB"/>
    <property type="match status" value="2"/>
</dbReference>
<dbReference type="InterPro" id="IPR024175">
    <property type="entry name" value="Pept_S1A_C1r/C1S/mannan-bd"/>
</dbReference>
<keyword evidence="6 24" id="KW-0645">Protease</keyword>
<dbReference type="GO" id="GO:0006508">
    <property type="term" value="P:proteolysis"/>
    <property type="evidence" value="ECO:0007669"/>
    <property type="project" value="UniProtKB-KW"/>
</dbReference>
<dbReference type="PRINTS" id="PR00722">
    <property type="entry name" value="CHYMOTRYPSIN"/>
</dbReference>
<keyword evidence="2" id="KW-0964">Secreted</keyword>
<feature type="disulfide bond" description="Interchain (between heavy and light chains)" evidence="19">
    <location>
        <begin position="451"/>
        <end position="598"/>
    </location>
</feature>
<dbReference type="InterPro" id="IPR033116">
    <property type="entry name" value="TRYPSIN_SER"/>
</dbReference>
<comment type="caution">
    <text evidence="23">Lacks conserved residue(s) required for the propagation of feature annotation.</text>
</comment>
<dbReference type="InterPro" id="IPR009003">
    <property type="entry name" value="Peptidase_S1_PA"/>
</dbReference>
<reference evidence="29" key="3">
    <citation type="submission" date="2025-09" db="UniProtKB">
        <authorList>
            <consortium name="Ensembl"/>
        </authorList>
    </citation>
    <scope>IDENTIFICATION</scope>
</reference>
<dbReference type="Gene3D" id="2.10.25.10">
    <property type="entry name" value="Laminin"/>
    <property type="match status" value="1"/>
</dbReference>
<feature type="domain" description="Sushi" evidence="28">
    <location>
        <begin position="309"/>
        <end position="371"/>
    </location>
</feature>
<dbReference type="PANTHER" id="PTHR24255">
    <property type="entry name" value="COMPLEMENT COMPONENT 1, S SUBCOMPONENT-RELATED"/>
    <property type="match status" value="1"/>
</dbReference>
<dbReference type="PROSITE" id="PS50240">
    <property type="entry name" value="TRYPSIN_DOM"/>
    <property type="match status" value="1"/>
</dbReference>
<feature type="modified residue" description="(3R)-3-hydroxyasparagine" evidence="20">
    <location>
        <position position="168"/>
    </location>
</feature>
<dbReference type="OMA" id="YTCAHDG"/>
<dbReference type="SMART" id="SM00032">
    <property type="entry name" value="CCP"/>
    <property type="match status" value="1"/>
</dbReference>
<evidence type="ECO:0000256" key="4">
    <source>
        <dbReference type="ARBA" id="ARBA00022588"/>
    </source>
</evidence>
<dbReference type="GO" id="GO:0005615">
    <property type="term" value="C:extracellular space"/>
    <property type="evidence" value="ECO:0007669"/>
    <property type="project" value="TreeGrafter"/>
</dbReference>
<evidence type="ECO:0000256" key="5">
    <source>
        <dbReference type="ARBA" id="ARBA00022659"/>
    </source>
</evidence>
<dbReference type="GO" id="GO:0004252">
    <property type="term" value="F:serine-type endopeptidase activity"/>
    <property type="evidence" value="ECO:0007669"/>
    <property type="project" value="InterPro"/>
</dbReference>
<evidence type="ECO:0000256" key="18">
    <source>
        <dbReference type="PIRSR" id="PIRSR001155-1"/>
    </source>
</evidence>
<dbReference type="PROSITE" id="PS01180">
    <property type="entry name" value="CUB"/>
    <property type="match status" value="2"/>
</dbReference>
<dbReference type="InterPro" id="IPR000436">
    <property type="entry name" value="Sushi_SCR_CCP_dom"/>
</dbReference>
<dbReference type="PIRSF" id="PIRSF001155">
    <property type="entry name" value="C1r_C1s_MASP"/>
    <property type="match status" value="1"/>
</dbReference>
<dbReference type="GO" id="GO:0005509">
    <property type="term" value="F:calcium ion binding"/>
    <property type="evidence" value="ECO:0007669"/>
    <property type="project" value="InterPro"/>
</dbReference>
<dbReference type="GeneTree" id="ENSGT00950000183084"/>
<dbReference type="eggNOG" id="KOG3627">
    <property type="taxonomic scope" value="Eukaryota"/>
</dbReference>
<dbReference type="SUPFAM" id="SSF49854">
    <property type="entry name" value="Spermadhesin, CUB domain"/>
    <property type="match status" value="2"/>
</dbReference>
<keyword evidence="8 24" id="KW-0378">Hydrolase</keyword>
<dbReference type="Gene3D" id="2.40.10.10">
    <property type="entry name" value="Trypsin-like serine proteases"/>
    <property type="match status" value="1"/>
</dbReference>
<dbReference type="SUPFAM" id="SSF57535">
    <property type="entry name" value="Complement control module/SCR domain"/>
    <property type="match status" value="2"/>
</dbReference>
<dbReference type="InParanoid" id="H2YNK9"/>
<feature type="disulfide bond" evidence="19">
    <location>
        <begin position="341"/>
        <end position="369"/>
    </location>
</feature>
<evidence type="ECO:0000313" key="30">
    <source>
        <dbReference type="Proteomes" id="UP000007875"/>
    </source>
</evidence>
<evidence type="ECO:0000256" key="25">
    <source>
        <dbReference type="SAM" id="SignalP"/>
    </source>
</evidence>
<evidence type="ECO:0000256" key="10">
    <source>
        <dbReference type="ARBA" id="ARBA00022859"/>
    </source>
</evidence>
<feature type="disulfide bond" evidence="19">
    <location>
        <begin position="162"/>
        <end position="175"/>
    </location>
</feature>
<evidence type="ECO:0000313" key="29">
    <source>
        <dbReference type="Ensembl" id="ENSCSAVP00000006916.1"/>
    </source>
</evidence>
<feature type="disulfide bond" evidence="19">
    <location>
        <begin position="657"/>
        <end position="681"/>
    </location>
</feature>
<keyword evidence="3" id="KW-0245">EGF-like domain</keyword>
<feature type="disulfide bond" evidence="19">
    <location>
        <begin position="374"/>
        <end position="423"/>
    </location>
</feature>
<keyword evidence="7 25" id="KW-0732">Signal</keyword>
<keyword evidence="13 20" id="KW-0379">Hydroxylation</keyword>
<evidence type="ECO:0000256" key="9">
    <source>
        <dbReference type="ARBA" id="ARBA00022825"/>
    </source>
</evidence>
<dbReference type="PANTHER" id="PTHR24255:SF38">
    <property type="entry name" value="MANNAN-BINDING LECTIN SERINE PROTEASE 1-LIKE"/>
    <property type="match status" value="1"/>
</dbReference>
<feature type="binding site" evidence="21">
    <location>
        <position position="69"/>
    </location>
    <ligand>
        <name>Ca(2+)</name>
        <dbReference type="ChEBI" id="CHEBI:29108"/>
        <label>1</label>
    </ligand>
</feature>
<evidence type="ECO:0000256" key="24">
    <source>
        <dbReference type="RuleBase" id="RU363034"/>
    </source>
</evidence>
<dbReference type="Pfam" id="PF00089">
    <property type="entry name" value="Trypsin"/>
    <property type="match status" value="1"/>
</dbReference>
<feature type="binding site" evidence="21">
    <location>
        <position position="123"/>
    </location>
    <ligand>
        <name>Ca(2+)</name>
        <dbReference type="ChEBI" id="CHEBI:29108"/>
        <label>1</label>
    </ligand>
</feature>
<protein>
    <recommendedName>
        <fullName evidence="15">Granzyme M</fullName>
    </recommendedName>
    <alternativeName>
        <fullName evidence="16">Met-ase</fullName>
    </alternativeName>
    <alternativeName>
        <fullName evidence="17">Natural killer cell granular protease</fullName>
    </alternativeName>
</protein>
<keyword evidence="21" id="KW-0106">Calcium</keyword>
<evidence type="ECO:0000259" key="26">
    <source>
        <dbReference type="PROSITE" id="PS01180"/>
    </source>
</evidence>
<evidence type="ECO:0000256" key="11">
    <source>
        <dbReference type="ARBA" id="ARBA00023145"/>
    </source>
</evidence>
<feature type="domain" description="Peptidase S1" evidence="27">
    <location>
        <begin position="469"/>
        <end position="748"/>
    </location>
</feature>
<evidence type="ECO:0000256" key="2">
    <source>
        <dbReference type="ARBA" id="ARBA00022525"/>
    </source>
</evidence>
<evidence type="ECO:0000256" key="21">
    <source>
        <dbReference type="PIRSR" id="PIRSR001155-4"/>
    </source>
</evidence>
<keyword evidence="11" id="KW-0865">Zymogen</keyword>
<dbReference type="CDD" id="cd00033">
    <property type="entry name" value="CCP"/>
    <property type="match status" value="1"/>
</dbReference>
<reference evidence="29" key="2">
    <citation type="submission" date="2025-08" db="UniProtKB">
        <authorList>
            <consortium name="Ensembl"/>
        </authorList>
    </citation>
    <scope>IDENTIFICATION</scope>
</reference>
<accession>H2YNK9</accession>
<dbReference type="SMART" id="SM00179">
    <property type="entry name" value="EGF_CA"/>
    <property type="match status" value="1"/>
</dbReference>
<feature type="disulfide bond" evidence="19">
    <location>
        <begin position="692"/>
        <end position="724"/>
    </location>
</feature>
<dbReference type="Pfam" id="PF00431">
    <property type="entry name" value="CUB"/>
    <property type="match status" value="2"/>
</dbReference>
<evidence type="ECO:0000256" key="13">
    <source>
        <dbReference type="ARBA" id="ARBA00023278"/>
    </source>
</evidence>
<dbReference type="InterPro" id="IPR001254">
    <property type="entry name" value="Trypsin_dom"/>
</dbReference>
<dbReference type="GO" id="GO:0045087">
    <property type="term" value="P:innate immune response"/>
    <property type="evidence" value="ECO:0007669"/>
    <property type="project" value="UniProtKB-KW"/>
</dbReference>
<feature type="domain" description="CUB" evidence="26">
    <location>
        <begin position="20"/>
        <end position="139"/>
    </location>
</feature>
<evidence type="ECO:0000256" key="7">
    <source>
        <dbReference type="ARBA" id="ARBA00022729"/>
    </source>
</evidence>
<dbReference type="SMART" id="SM00042">
    <property type="entry name" value="CUB"/>
    <property type="match status" value="2"/>
</dbReference>